<dbReference type="PANTHER" id="PTHR42085">
    <property type="entry name" value="F-BOX DOMAIN-CONTAINING PROTEIN"/>
    <property type="match status" value="1"/>
</dbReference>
<gene>
    <name evidence="2" type="ORF">LTR77_007803</name>
</gene>
<dbReference type="EMBL" id="JAVRRT010000012">
    <property type="protein sequence ID" value="KAK5167073.1"/>
    <property type="molecule type" value="Genomic_DNA"/>
</dbReference>
<sequence length="246" mass="27973">MADSTDSDTGQSSDATPGGIASSPTQTTSKTCHLLRLPGELRNRIYELVDEPQPQLGSSFFVEISDYKACHRWKVEPKQPPLASTCKQIRHEVLAIFLGSKMFMVGASPIERMRRNPHLPRACLWYLRWVQGLFWVPGVFVHKYVVSVGVRVSEGGKLELVGLEDNASRYCKCVLADRIRKVEDGKVGSRDDAPVVRFFKSWDENEGFECHRNFRAENDRTYIHWEGGPRKDCETGSQHVCYMHLL</sequence>
<dbReference type="PANTHER" id="PTHR42085:SF2">
    <property type="entry name" value="F-BOX DOMAIN-CONTAINING PROTEIN"/>
    <property type="match status" value="1"/>
</dbReference>
<name>A0AAV9P3T1_9PEZI</name>
<dbReference type="InterPro" id="IPR038883">
    <property type="entry name" value="AN11006-like"/>
</dbReference>
<evidence type="ECO:0000313" key="3">
    <source>
        <dbReference type="Proteomes" id="UP001337655"/>
    </source>
</evidence>
<keyword evidence="3" id="KW-1185">Reference proteome</keyword>
<feature type="compositionally biased region" description="Low complexity" evidence="1">
    <location>
        <begin position="1"/>
        <end position="16"/>
    </location>
</feature>
<accession>A0AAV9P3T1</accession>
<proteinExistence type="predicted"/>
<dbReference type="AlphaFoldDB" id="A0AAV9P3T1"/>
<comment type="caution">
    <text evidence="2">The sequence shown here is derived from an EMBL/GenBank/DDBJ whole genome shotgun (WGS) entry which is preliminary data.</text>
</comment>
<evidence type="ECO:0000256" key="1">
    <source>
        <dbReference type="SAM" id="MobiDB-lite"/>
    </source>
</evidence>
<reference evidence="2 3" key="1">
    <citation type="submission" date="2023-08" db="EMBL/GenBank/DDBJ databases">
        <title>Black Yeasts Isolated from many extreme environments.</title>
        <authorList>
            <person name="Coleine C."/>
            <person name="Stajich J.E."/>
            <person name="Selbmann L."/>
        </authorList>
    </citation>
    <scope>NUCLEOTIDE SEQUENCE [LARGE SCALE GENOMIC DNA]</scope>
    <source>
        <strain evidence="2 3">CCFEE 5935</strain>
    </source>
</reference>
<dbReference type="GeneID" id="89929138"/>
<protein>
    <submittedName>
        <fullName evidence="2">Uncharacterized protein</fullName>
    </submittedName>
</protein>
<evidence type="ECO:0000313" key="2">
    <source>
        <dbReference type="EMBL" id="KAK5167073.1"/>
    </source>
</evidence>
<dbReference type="RefSeq" id="XP_064656881.1">
    <property type="nucleotide sequence ID" value="XM_064805039.1"/>
</dbReference>
<organism evidence="2 3">
    <name type="scientific">Saxophila tyrrhenica</name>
    <dbReference type="NCBI Taxonomy" id="1690608"/>
    <lineage>
        <taxon>Eukaryota</taxon>
        <taxon>Fungi</taxon>
        <taxon>Dikarya</taxon>
        <taxon>Ascomycota</taxon>
        <taxon>Pezizomycotina</taxon>
        <taxon>Dothideomycetes</taxon>
        <taxon>Dothideomycetidae</taxon>
        <taxon>Mycosphaerellales</taxon>
        <taxon>Extremaceae</taxon>
        <taxon>Saxophila</taxon>
    </lineage>
</organism>
<feature type="region of interest" description="Disordered" evidence="1">
    <location>
        <begin position="1"/>
        <end position="29"/>
    </location>
</feature>
<dbReference type="Proteomes" id="UP001337655">
    <property type="component" value="Unassembled WGS sequence"/>
</dbReference>